<feature type="domain" description="M23ase beta-sheet core" evidence="3">
    <location>
        <begin position="127"/>
        <end position="221"/>
    </location>
</feature>
<dbReference type="PANTHER" id="PTHR21666:SF289">
    <property type="entry name" value="L-ALA--D-GLU ENDOPEPTIDASE"/>
    <property type="match status" value="1"/>
</dbReference>
<dbReference type="CDD" id="cd12797">
    <property type="entry name" value="M23_peptidase"/>
    <property type="match status" value="1"/>
</dbReference>
<name>A0A7C4PKJ8_9CHLR</name>
<feature type="region of interest" description="Disordered" evidence="2">
    <location>
        <begin position="79"/>
        <end position="118"/>
    </location>
</feature>
<dbReference type="PANTHER" id="PTHR21666">
    <property type="entry name" value="PEPTIDASE-RELATED"/>
    <property type="match status" value="1"/>
</dbReference>
<dbReference type="InterPro" id="IPR050570">
    <property type="entry name" value="Cell_wall_metabolism_enzyme"/>
</dbReference>
<dbReference type="InterPro" id="IPR016047">
    <property type="entry name" value="M23ase_b-sheet_dom"/>
</dbReference>
<evidence type="ECO:0000256" key="2">
    <source>
        <dbReference type="SAM" id="MobiDB-lite"/>
    </source>
</evidence>
<keyword evidence="1" id="KW-0732">Signal</keyword>
<dbReference type="GO" id="GO:0004222">
    <property type="term" value="F:metalloendopeptidase activity"/>
    <property type="evidence" value="ECO:0007669"/>
    <property type="project" value="TreeGrafter"/>
</dbReference>
<dbReference type="Gene3D" id="2.70.70.10">
    <property type="entry name" value="Glucose Permease (Domain IIA)"/>
    <property type="match status" value="1"/>
</dbReference>
<evidence type="ECO:0000259" key="3">
    <source>
        <dbReference type="Pfam" id="PF01551"/>
    </source>
</evidence>
<protein>
    <submittedName>
        <fullName evidence="4">M23 family metallopeptidase</fullName>
    </submittedName>
</protein>
<accession>A0A7C4PKJ8</accession>
<organism evidence="4">
    <name type="scientific">Anaerolinea thermolimosa</name>
    <dbReference type="NCBI Taxonomy" id="229919"/>
    <lineage>
        <taxon>Bacteria</taxon>
        <taxon>Bacillati</taxon>
        <taxon>Chloroflexota</taxon>
        <taxon>Anaerolineae</taxon>
        <taxon>Anaerolineales</taxon>
        <taxon>Anaerolineaceae</taxon>
        <taxon>Anaerolinea</taxon>
    </lineage>
</organism>
<dbReference type="InterPro" id="IPR011055">
    <property type="entry name" value="Dup_hybrid_motif"/>
</dbReference>
<evidence type="ECO:0000256" key="1">
    <source>
        <dbReference type="ARBA" id="ARBA00022729"/>
    </source>
</evidence>
<dbReference type="SUPFAM" id="SSF51261">
    <property type="entry name" value="Duplicated hybrid motif"/>
    <property type="match status" value="1"/>
</dbReference>
<gene>
    <name evidence="4" type="ORF">ENT37_07430</name>
</gene>
<dbReference type="Pfam" id="PF01551">
    <property type="entry name" value="Peptidase_M23"/>
    <property type="match status" value="1"/>
</dbReference>
<feature type="compositionally biased region" description="Low complexity" evidence="2">
    <location>
        <begin position="106"/>
        <end position="118"/>
    </location>
</feature>
<dbReference type="AlphaFoldDB" id="A0A7C4PKJ8"/>
<reference evidence="4" key="1">
    <citation type="journal article" date="2020" name="mSystems">
        <title>Genome- and Community-Level Interaction Insights into Carbon Utilization and Element Cycling Functions of Hydrothermarchaeota in Hydrothermal Sediment.</title>
        <authorList>
            <person name="Zhou Z."/>
            <person name="Liu Y."/>
            <person name="Xu W."/>
            <person name="Pan J."/>
            <person name="Luo Z.H."/>
            <person name="Li M."/>
        </authorList>
    </citation>
    <scope>NUCLEOTIDE SEQUENCE [LARGE SCALE GENOMIC DNA]</scope>
    <source>
        <strain evidence="4">SpSt-573</strain>
    </source>
</reference>
<proteinExistence type="predicted"/>
<comment type="caution">
    <text evidence="4">The sequence shown here is derived from an EMBL/GenBank/DDBJ whole genome shotgun (WGS) entry which is preliminary data.</text>
</comment>
<evidence type="ECO:0000313" key="4">
    <source>
        <dbReference type="EMBL" id="HGS21684.1"/>
    </source>
</evidence>
<sequence length="227" mass="24040">MIDSYQSLSVQKVLTNLSAPSNTAPQRDATDPSFQQLLSMAMLDGGLSSGENNGGVGSLMLPLMLLLLEKILSLQATQDVTEEEKPDSPAAASLVDAASSGEAPRGDPGVPSGRPVGGVLTQGYHAHHYGLDFGIPVGTAVKSTMDGKVVYAGWNNQGYGNLVIVENGPYRTYYAHLSEIPVRMGDRVSRGDVVGLSGNTGNSTGPHLHYEIRYEMKPIDPTGQTLR</sequence>
<dbReference type="EMBL" id="DSYK01000371">
    <property type="protein sequence ID" value="HGS21684.1"/>
    <property type="molecule type" value="Genomic_DNA"/>
</dbReference>